<evidence type="ECO:0000259" key="1">
    <source>
        <dbReference type="Pfam" id="PF12728"/>
    </source>
</evidence>
<gene>
    <name evidence="2" type="ORF">E0Y62_07975</name>
</gene>
<dbReference type="SUPFAM" id="SSF46955">
    <property type="entry name" value="Putative DNA-binding domain"/>
    <property type="match status" value="1"/>
</dbReference>
<proteinExistence type="predicted"/>
<keyword evidence="3" id="KW-1185">Reference proteome</keyword>
<dbReference type="InterPro" id="IPR041657">
    <property type="entry name" value="HTH_17"/>
</dbReference>
<evidence type="ECO:0000313" key="3">
    <source>
        <dbReference type="Proteomes" id="UP000293846"/>
    </source>
</evidence>
<reference evidence="2 3" key="1">
    <citation type="submission" date="2019-03" db="EMBL/GenBank/DDBJ databases">
        <authorList>
            <person name="Jensen L."/>
            <person name="Storgaard J."/>
            <person name="Sulaj E."/>
            <person name="Schramm A."/>
            <person name="Marshall I.P.G."/>
        </authorList>
    </citation>
    <scope>NUCLEOTIDE SEQUENCE [LARGE SCALE GENOMIC DNA]</scope>
    <source>
        <strain evidence="2 3">2017H2G3</strain>
    </source>
</reference>
<dbReference type="EMBL" id="SJTH01000007">
    <property type="protein sequence ID" value="TCJ04732.1"/>
    <property type="molecule type" value="Genomic_DNA"/>
</dbReference>
<dbReference type="Pfam" id="PF12728">
    <property type="entry name" value="HTH_17"/>
    <property type="match status" value="1"/>
</dbReference>
<protein>
    <submittedName>
        <fullName evidence="2">Helix-turn-helix domain-containing protein</fullName>
    </submittedName>
</protein>
<accession>A0A4R1AXS8</accession>
<dbReference type="RefSeq" id="WP_131236604.1">
    <property type="nucleotide sequence ID" value="NZ_SJTH01000007.1"/>
</dbReference>
<dbReference type="AlphaFoldDB" id="A0A4R1AXS8"/>
<dbReference type="InterPro" id="IPR009061">
    <property type="entry name" value="DNA-bd_dom_put_sf"/>
</dbReference>
<dbReference type="Gene3D" id="1.10.10.10">
    <property type="entry name" value="Winged helix-like DNA-binding domain superfamily/Winged helix DNA-binding domain"/>
    <property type="match status" value="1"/>
</dbReference>
<feature type="domain" description="Helix-turn-helix" evidence="1">
    <location>
        <begin position="54"/>
        <end position="100"/>
    </location>
</feature>
<dbReference type="Proteomes" id="UP000293846">
    <property type="component" value="Unassembled WGS sequence"/>
</dbReference>
<sequence length="192" mass="22901">MRKVWSDDELLFLEDTIGMYKVSTIAQKLERSYESVRVKITRLKMSNTRQHTGLVTIGELAAILKVDRATVRGWTKKHGLPYTQKITRQSRKFYFIDPMDFWKWAALHKEKVQFSNIEPQTLLPEPEWAAEERRKDTCITKKRTYQTWTTKEDYKLLELRSQGYKYKEIGMVMNRSAISVERRYKKIINTPE</sequence>
<organism evidence="2 3">
    <name type="scientific">Cytobacillus praedii</name>
    <dbReference type="NCBI Taxonomy" id="1742358"/>
    <lineage>
        <taxon>Bacteria</taxon>
        <taxon>Bacillati</taxon>
        <taxon>Bacillota</taxon>
        <taxon>Bacilli</taxon>
        <taxon>Bacillales</taxon>
        <taxon>Bacillaceae</taxon>
        <taxon>Cytobacillus</taxon>
    </lineage>
</organism>
<comment type="caution">
    <text evidence="2">The sequence shown here is derived from an EMBL/GenBank/DDBJ whole genome shotgun (WGS) entry which is preliminary data.</text>
</comment>
<dbReference type="InterPro" id="IPR036388">
    <property type="entry name" value="WH-like_DNA-bd_sf"/>
</dbReference>
<dbReference type="OrthoDB" id="1669646at2"/>
<dbReference type="STRING" id="1742358.GCA_001439605_04761"/>
<evidence type="ECO:0000313" key="2">
    <source>
        <dbReference type="EMBL" id="TCJ04732.1"/>
    </source>
</evidence>
<name>A0A4R1AXS8_9BACI</name>